<dbReference type="PANTHER" id="PTHR47763:SF1">
    <property type="entry name" value="DUF659 DOMAIN-CONTAINING PROTEIN"/>
    <property type="match status" value="1"/>
</dbReference>
<accession>I7MAC3</accession>
<dbReference type="eggNOG" id="ENOG502S39S">
    <property type="taxonomic scope" value="Eukaryota"/>
</dbReference>
<dbReference type="InParanoid" id="I7MAC3"/>
<keyword evidence="2" id="KW-0964">Secreted</keyword>
<dbReference type="GeneID" id="7838366"/>
<feature type="compositionally biased region" description="Basic and acidic residues" evidence="4">
    <location>
        <begin position="1"/>
        <end position="13"/>
    </location>
</feature>
<gene>
    <name evidence="6" type="ORF">TTHERM_00300290</name>
</gene>
<dbReference type="HOGENOM" id="CLU_054868_0_0_1"/>
<feature type="region of interest" description="Disordered" evidence="4">
    <location>
        <begin position="1"/>
        <end position="27"/>
    </location>
</feature>
<evidence type="ECO:0000256" key="4">
    <source>
        <dbReference type="SAM" id="MobiDB-lite"/>
    </source>
</evidence>
<dbReference type="RefSeq" id="XP_001024556.1">
    <property type="nucleotide sequence ID" value="XM_001024556.1"/>
</dbReference>
<evidence type="ECO:0000313" key="7">
    <source>
        <dbReference type="Proteomes" id="UP000009168"/>
    </source>
</evidence>
<organism evidence="6 7">
    <name type="scientific">Tetrahymena thermophila (strain SB210)</name>
    <dbReference type="NCBI Taxonomy" id="312017"/>
    <lineage>
        <taxon>Eukaryota</taxon>
        <taxon>Sar</taxon>
        <taxon>Alveolata</taxon>
        <taxon>Ciliophora</taxon>
        <taxon>Intramacronucleata</taxon>
        <taxon>Oligohymenophorea</taxon>
        <taxon>Hymenostomatida</taxon>
        <taxon>Tetrahymenina</taxon>
        <taxon>Tetrahymenidae</taxon>
        <taxon>Tetrahymena</taxon>
    </lineage>
</organism>
<dbReference type="Gene3D" id="3.40.50.410">
    <property type="entry name" value="von Willebrand factor, type A domain"/>
    <property type="match status" value="1"/>
</dbReference>
<evidence type="ECO:0000256" key="1">
    <source>
        <dbReference type="ARBA" id="ARBA00004613"/>
    </source>
</evidence>
<dbReference type="Proteomes" id="UP000009168">
    <property type="component" value="Unassembled WGS sequence"/>
</dbReference>
<dbReference type="InterPro" id="IPR052969">
    <property type="entry name" value="Thr-specific_kinase-like"/>
</dbReference>
<feature type="compositionally biased region" description="Basic residues" evidence="4">
    <location>
        <begin position="61"/>
        <end position="73"/>
    </location>
</feature>
<dbReference type="OrthoDB" id="422053at2759"/>
<protein>
    <submittedName>
        <fullName evidence="6">von willebrand factor type A domain protein</fullName>
    </submittedName>
</protein>
<dbReference type="AlphaFoldDB" id="I7MAC3"/>
<evidence type="ECO:0000256" key="2">
    <source>
        <dbReference type="ARBA" id="ARBA00022525"/>
    </source>
</evidence>
<reference evidence="7" key="1">
    <citation type="journal article" date="2006" name="PLoS Biol.">
        <title>Macronuclear genome sequence of the ciliate Tetrahymena thermophila, a model eukaryote.</title>
        <authorList>
            <person name="Eisen J.A."/>
            <person name="Coyne R.S."/>
            <person name="Wu M."/>
            <person name="Wu D."/>
            <person name="Thiagarajan M."/>
            <person name="Wortman J.R."/>
            <person name="Badger J.H."/>
            <person name="Ren Q."/>
            <person name="Amedeo P."/>
            <person name="Jones K.M."/>
            <person name="Tallon L.J."/>
            <person name="Delcher A.L."/>
            <person name="Salzberg S.L."/>
            <person name="Silva J.C."/>
            <person name="Haas B.J."/>
            <person name="Majoros W.H."/>
            <person name="Farzad M."/>
            <person name="Carlton J.M."/>
            <person name="Smith R.K. Jr."/>
            <person name="Garg J."/>
            <person name="Pearlman R.E."/>
            <person name="Karrer K.M."/>
            <person name="Sun L."/>
            <person name="Manning G."/>
            <person name="Elde N.C."/>
            <person name="Turkewitz A.P."/>
            <person name="Asai D.J."/>
            <person name="Wilkes D.E."/>
            <person name="Wang Y."/>
            <person name="Cai H."/>
            <person name="Collins K."/>
            <person name="Stewart B.A."/>
            <person name="Lee S.R."/>
            <person name="Wilamowska K."/>
            <person name="Weinberg Z."/>
            <person name="Ruzzo W.L."/>
            <person name="Wloga D."/>
            <person name="Gaertig J."/>
            <person name="Frankel J."/>
            <person name="Tsao C.-C."/>
            <person name="Gorovsky M.A."/>
            <person name="Keeling P.J."/>
            <person name="Waller R.F."/>
            <person name="Patron N.J."/>
            <person name="Cherry J.M."/>
            <person name="Stover N.A."/>
            <person name="Krieger C.J."/>
            <person name="del Toro C."/>
            <person name="Ryder H.F."/>
            <person name="Williamson S.C."/>
            <person name="Barbeau R.A."/>
            <person name="Hamilton E.P."/>
            <person name="Orias E."/>
        </authorList>
    </citation>
    <scope>NUCLEOTIDE SEQUENCE [LARGE SCALE GENOMIC DNA]</scope>
    <source>
        <strain evidence="7">SB210</strain>
    </source>
</reference>
<evidence type="ECO:0000256" key="3">
    <source>
        <dbReference type="ARBA" id="ARBA00022729"/>
    </source>
</evidence>
<dbReference type="Pfam" id="PF25106">
    <property type="entry name" value="VWA_4"/>
    <property type="match status" value="1"/>
</dbReference>
<dbReference type="SUPFAM" id="SSF53300">
    <property type="entry name" value="vWA-like"/>
    <property type="match status" value="1"/>
</dbReference>
<keyword evidence="3" id="KW-0732">Signal</keyword>
<dbReference type="InterPro" id="IPR036465">
    <property type="entry name" value="vWFA_dom_sf"/>
</dbReference>
<dbReference type="InterPro" id="IPR056861">
    <property type="entry name" value="HMCN1-like_VWA"/>
</dbReference>
<keyword evidence="7" id="KW-1185">Reference proteome</keyword>
<name>I7MAC3_TETTS</name>
<dbReference type="GO" id="GO:0005737">
    <property type="term" value="C:cytoplasm"/>
    <property type="evidence" value="ECO:0007669"/>
    <property type="project" value="TreeGrafter"/>
</dbReference>
<proteinExistence type="predicted"/>
<dbReference type="GO" id="GO:0004674">
    <property type="term" value="F:protein serine/threonine kinase activity"/>
    <property type="evidence" value="ECO:0007669"/>
    <property type="project" value="TreeGrafter"/>
</dbReference>
<feature type="compositionally biased region" description="Basic and acidic residues" evidence="4">
    <location>
        <begin position="50"/>
        <end position="60"/>
    </location>
</feature>
<feature type="domain" description="Hemicentin-1-like von Willebrand factor A" evidence="5">
    <location>
        <begin position="195"/>
        <end position="318"/>
    </location>
</feature>
<comment type="subcellular location">
    <subcellularLocation>
        <location evidence="1">Secreted</location>
    </subcellularLocation>
</comment>
<sequence>MGKSIKKDSDKSKKIQRQNTMEQTADEAKEFLANYDKILKRQQRERQLMKQKIEKLENSKRVKKSTKKVASLKKAKDTKALPASPKKTTTNKKKVTPTKIAASTPKTTKAAKAPKTKIASSTSVLSHSYPYAIQNDCNSCSTIASTEVLINKDLGNQIIKKSLKGQAKAEDVAQKKAKPLRTKTGEKLAAGMVDVVFCCDTTSSMSSYINKCKDTVNQIIKNILDKTQGEGISVKFGFVAYRDHPPQDNSYLTCSYDLTSEDEIKQFIQTLSAFGGGDYPEAVMDGLYVSAKHMSWRDSTHIPSLRYIFHITDAPPHGSEYGSWSSGKGCKCGIDINKLSHIINMRQIHYRLVSTETTNLQKMAEIFKSKIIDYEECTLNNASEMDIKISDMIIRELLPDMVEEDF</sequence>
<dbReference type="KEGG" id="tet:TTHERM_00300290"/>
<evidence type="ECO:0000259" key="5">
    <source>
        <dbReference type="Pfam" id="PF25106"/>
    </source>
</evidence>
<feature type="region of interest" description="Disordered" evidence="4">
    <location>
        <begin position="50"/>
        <end position="97"/>
    </location>
</feature>
<dbReference type="PANTHER" id="PTHR47763">
    <property type="entry name" value="ALPHA-PROTEIN KINASE VWKA"/>
    <property type="match status" value="1"/>
</dbReference>
<dbReference type="EMBL" id="GG662449">
    <property type="protein sequence ID" value="EAS04311.1"/>
    <property type="molecule type" value="Genomic_DNA"/>
</dbReference>
<evidence type="ECO:0000313" key="6">
    <source>
        <dbReference type="EMBL" id="EAS04311.1"/>
    </source>
</evidence>
<dbReference type="CDD" id="cd00198">
    <property type="entry name" value="vWFA"/>
    <property type="match status" value="1"/>
</dbReference>